<dbReference type="EMBL" id="JAFJMO010000013">
    <property type="protein sequence ID" value="KAJ8259158.1"/>
    <property type="molecule type" value="Genomic_DNA"/>
</dbReference>
<keyword evidence="15" id="KW-1185">Reference proteome</keyword>
<dbReference type="GO" id="GO:0051082">
    <property type="term" value="F:unfolded protein binding"/>
    <property type="evidence" value="ECO:0007669"/>
    <property type="project" value="TreeGrafter"/>
</dbReference>
<evidence type="ECO:0000256" key="9">
    <source>
        <dbReference type="ARBA" id="ARBA00046287"/>
    </source>
</evidence>
<dbReference type="GO" id="GO:0005768">
    <property type="term" value="C:endosome"/>
    <property type="evidence" value="ECO:0007669"/>
    <property type="project" value="UniProtKB-SubCell"/>
</dbReference>
<feature type="region of interest" description="Disordered" evidence="13">
    <location>
        <begin position="224"/>
        <end position="257"/>
    </location>
</feature>
<dbReference type="PANTHER" id="PTHR31996:SF2">
    <property type="entry name" value="COILED-COIL DOMAIN-CONTAINING PROTEIN 115"/>
    <property type="match status" value="1"/>
</dbReference>
<feature type="compositionally biased region" description="Basic and acidic residues" evidence="13">
    <location>
        <begin position="228"/>
        <end position="250"/>
    </location>
</feature>
<accession>A0A9Q1D5X3</accession>
<proteinExistence type="predicted"/>
<dbReference type="GO" id="GO:0005793">
    <property type="term" value="C:endoplasmic reticulum-Golgi intermediate compartment"/>
    <property type="evidence" value="ECO:0007669"/>
    <property type="project" value="UniProtKB-SubCell"/>
</dbReference>
<feature type="compositionally biased region" description="Basic and acidic residues" evidence="13">
    <location>
        <begin position="129"/>
        <end position="151"/>
    </location>
</feature>
<evidence type="ECO:0000256" key="8">
    <source>
        <dbReference type="ARBA" id="ARBA00023329"/>
    </source>
</evidence>
<evidence type="ECO:0000256" key="2">
    <source>
        <dbReference type="ARBA" id="ARBA00004371"/>
    </source>
</evidence>
<evidence type="ECO:0000313" key="15">
    <source>
        <dbReference type="Proteomes" id="UP001152803"/>
    </source>
</evidence>
<name>A0A9Q1D5X3_CONCO</name>
<comment type="caution">
    <text evidence="14">The sequence shown here is derived from an EMBL/GenBank/DDBJ whole genome shotgun (WGS) entry which is preliminary data.</text>
</comment>
<evidence type="ECO:0000256" key="7">
    <source>
        <dbReference type="ARBA" id="ARBA00023228"/>
    </source>
</evidence>
<keyword evidence="4" id="KW-0967">Endosome</keyword>
<dbReference type="GO" id="GO:0070072">
    <property type="term" value="P:vacuolar proton-transporting V-type ATPase complex assembly"/>
    <property type="evidence" value="ECO:0007669"/>
    <property type="project" value="InterPro"/>
</dbReference>
<evidence type="ECO:0000313" key="14">
    <source>
        <dbReference type="EMBL" id="KAJ8259158.1"/>
    </source>
</evidence>
<keyword evidence="8" id="KW-0968">Cytoplasmic vesicle</keyword>
<gene>
    <name evidence="14" type="ORF">COCON_G00181700</name>
</gene>
<evidence type="ECO:0000256" key="10">
    <source>
        <dbReference type="ARBA" id="ARBA00064380"/>
    </source>
</evidence>
<dbReference type="OrthoDB" id="408631at2759"/>
<sequence>MYSNRKHPKFANEYIVHWMLANLTQGMGVQINEASQRIDECLLRFMDQLELLEEKRERLNSLIEQGWFSISKARYSMGNKQVSTLQYGNEIEPQVQINVRLLENGEAEFDAQRVECLRSQHLEKDLGRVEDIGPKDEGVRRRGVTKEENPKDQPAAPRACVSRETSPPNQGMSQHQDPLKWFGILVPQSLKQAQASFKKVVELSAEVATLQCTVVATRKELQALMGNKQEETPSTEADKQKDTGNVRQSEEESASDS</sequence>
<evidence type="ECO:0000256" key="1">
    <source>
        <dbReference type="ARBA" id="ARBA00004177"/>
    </source>
</evidence>
<evidence type="ECO:0000256" key="4">
    <source>
        <dbReference type="ARBA" id="ARBA00022753"/>
    </source>
</evidence>
<keyword evidence="5" id="KW-0256">Endoplasmic reticulum</keyword>
<reference evidence="14" key="1">
    <citation type="journal article" date="2023" name="Science">
        <title>Genome structures resolve the early diversification of teleost fishes.</title>
        <authorList>
            <person name="Parey E."/>
            <person name="Louis A."/>
            <person name="Montfort J."/>
            <person name="Bouchez O."/>
            <person name="Roques C."/>
            <person name="Iampietro C."/>
            <person name="Lluch J."/>
            <person name="Castinel A."/>
            <person name="Donnadieu C."/>
            <person name="Desvignes T."/>
            <person name="Floi Bucao C."/>
            <person name="Jouanno E."/>
            <person name="Wen M."/>
            <person name="Mejri S."/>
            <person name="Dirks R."/>
            <person name="Jansen H."/>
            <person name="Henkel C."/>
            <person name="Chen W.J."/>
            <person name="Zahm M."/>
            <person name="Cabau C."/>
            <person name="Klopp C."/>
            <person name="Thompson A.W."/>
            <person name="Robinson-Rechavi M."/>
            <person name="Braasch I."/>
            <person name="Lecointre G."/>
            <person name="Bobe J."/>
            <person name="Postlethwait J.H."/>
            <person name="Berthelot C."/>
            <person name="Roest Crollius H."/>
            <person name="Guiguen Y."/>
        </authorList>
    </citation>
    <scope>NUCLEOTIDE SEQUENCE</scope>
    <source>
        <strain evidence="14">Concon-B</strain>
    </source>
</reference>
<organism evidence="14 15">
    <name type="scientific">Conger conger</name>
    <name type="common">Conger eel</name>
    <name type="synonym">Muraena conger</name>
    <dbReference type="NCBI Taxonomy" id="82655"/>
    <lineage>
        <taxon>Eukaryota</taxon>
        <taxon>Metazoa</taxon>
        <taxon>Chordata</taxon>
        <taxon>Craniata</taxon>
        <taxon>Vertebrata</taxon>
        <taxon>Euteleostomi</taxon>
        <taxon>Actinopterygii</taxon>
        <taxon>Neopterygii</taxon>
        <taxon>Teleostei</taxon>
        <taxon>Anguilliformes</taxon>
        <taxon>Congridae</taxon>
        <taxon>Conger</taxon>
    </lineage>
</organism>
<evidence type="ECO:0000256" key="6">
    <source>
        <dbReference type="ARBA" id="ARBA00023054"/>
    </source>
</evidence>
<dbReference type="Pfam" id="PF21730">
    <property type="entry name" value="Vma22_CCDC115"/>
    <property type="match status" value="1"/>
</dbReference>
<keyword evidence="7" id="KW-0458">Lysosome</keyword>
<feature type="region of interest" description="Disordered" evidence="13">
    <location>
        <begin position="129"/>
        <end position="176"/>
    </location>
</feature>
<feature type="compositionally biased region" description="Polar residues" evidence="13">
    <location>
        <begin position="163"/>
        <end position="176"/>
    </location>
</feature>
<comment type="subcellular location">
    <subcellularLocation>
        <location evidence="9">Cytoplasmic vesicle</location>
        <location evidence="9">COPI-coated vesicle</location>
    </subcellularLocation>
    <subcellularLocation>
        <location evidence="3">Endoplasmic reticulum-Golgi intermediate compartment</location>
    </subcellularLocation>
    <subcellularLocation>
        <location evidence="1">Endosome</location>
    </subcellularLocation>
    <subcellularLocation>
        <location evidence="2">Lysosome</location>
    </subcellularLocation>
</comment>
<evidence type="ECO:0000256" key="3">
    <source>
        <dbReference type="ARBA" id="ARBA00004399"/>
    </source>
</evidence>
<evidence type="ECO:0000256" key="12">
    <source>
        <dbReference type="ARBA" id="ARBA00093646"/>
    </source>
</evidence>
<dbReference type="AlphaFoldDB" id="A0A9Q1D5X3"/>
<dbReference type="Proteomes" id="UP001152803">
    <property type="component" value="Unassembled WGS sequence"/>
</dbReference>
<protein>
    <recommendedName>
        <fullName evidence="11">Vacuolar ATPase assembly protein VMA22</fullName>
    </recommendedName>
    <alternativeName>
        <fullName evidence="12">Coiled-coil domain-containing protein 115</fullName>
    </alternativeName>
</protein>
<dbReference type="PANTHER" id="PTHR31996">
    <property type="entry name" value="COILED-COIL DOMAIN-CONTAINING PROTEIN 115"/>
    <property type="match status" value="1"/>
</dbReference>
<keyword evidence="6" id="KW-0175">Coiled coil</keyword>
<evidence type="ECO:0000256" key="13">
    <source>
        <dbReference type="SAM" id="MobiDB-lite"/>
    </source>
</evidence>
<dbReference type="InterPro" id="IPR040357">
    <property type="entry name" value="Vma22/CCDC115"/>
</dbReference>
<evidence type="ECO:0000256" key="5">
    <source>
        <dbReference type="ARBA" id="ARBA00022824"/>
    </source>
</evidence>
<evidence type="ECO:0000256" key="11">
    <source>
        <dbReference type="ARBA" id="ARBA00093634"/>
    </source>
</evidence>
<dbReference type="FunFam" id="1.10.287.3240:FF:000005">
    <property type="entry name" value="coiled-coil domain-containing protein 115"/>
    <property type="match status" value="1"/>
</dbReference>
<comment type="subunit">
    <text evidence="10">Accessory component of the multisubunit proton-transporting vacuolar (V)-ATPase protein pump.</text>
</comment>
<dbReference type="GO" id="GO:0030137">
    <property type="term" value="C:COPI-coated vesicle"/>
    <property type="evidence" value="ECO:0007669"/>
    <property type="project" value="UniProtKB-SubCell"/>
</dbReference>
<dbReference type="GO" id="GO:0005764">
    <property type="term" value="C:lysosome"/>
    <property type="evidence" value="ECO:0007669"/>
    <property type="project" value="UniProtKB-SubCell"/>
</dbReference>